<dbReference type="InterPro" id="IPR011604">
    <property type="entry name" value="PDDEXK-like_dom_sf"/>
</dbReference>
<dbReference type="Pfam" id="PF12705">
    <property type="entry name" value="PDDEXK_1"/>
    <property type="match status" value="1"/>
</dbReference>
<protein>
    <recommendedName>
        <fullName evidence="1">PD-(D/E)XK endonuclease-like domain-containing protein</fullName>
    </recommendedName>
</protein>
<dbReference type="InterPro" id="IPR038726">
    <property type="entry name" value="PDDEXK_AddAB-type"/>
</dbReference>
<organism evidence="2">
    <name type="scientific">marine metagenome</name>
    <dbReference type="NCBI Taxonomy" id="408172"/>
    <lineage>
        <taxon>unclassified sequences</taxon>
        <taxon>metagenomes</taxon>
        <taxon>ecological metagenomes</taxon>
    </lineage>
</organism>
<name>A0A382R779_9ZZZZ</name>
<feature type="non-terminal residue" evidence="2">
    <location>
        <position position="194"/>
    </location>
</feature>
<reference evidence="2" key="1">
    <citation type="submission" date="2018-05" db="EMBL/GenBank/DDBJ databases">
        <authorList>
            <person name="Lanie J.A."/>
            <person name="Ng W.-L."/>
            <person name="Kazmierczak K.M."/>
            <person name="Andrzejewski T.M."/>
            <person name="Davidsen T.M."/>
            <person name="Wayne K.J."/>
            <person name="Tettelin H."/>
            <person name="Glass J.I."/>
            <person name="Rusch D."/>
            <person name="Podicherti R."/>
            <person name="Tsui H.-C.T."/>
            <person name="Winkler M.E."/>
        </authorList>
    </citation>
    <scope>NUCLEOTIDE SEQUENCE</scope>
</reference>
<gene>
    <name evidence="2" type="ORF">METZ01_LOCUS346433</name>
</gene>
<evidence type="ECO:0000259" key="1">
    <source>
        <dbReference type="Pfam" id="PF12705"/>
    </source>
</evidence>
<dbReference type="EMBL" id="UINC01119621">
    <property type="protein sequence ID" value="SVC93579.1"/>
    <property type="molecule type" value="Genomic_DNA"/>
</dbReference>
<evidence type="ECO:0000313" key="2">
    <source>
        <dbReference type="EMBL" id="SVC93579.1"/>
    </source>
</evidence>
<sequence length="194" mass="22701">MGLRKPPQPSWAINSAVDALLKKEMDFCRKENRAHGIFKENGQEYIKPFNHKDLEIWQNPFTGIQFFDKEHNFLLYGGVDDVMEDSNGKLVVIDFKATAKKADILDTTDVWNNGESYKRQLEIYNWLFKKNEFPVSEKGYLLYYNGDASKPHLGKEMYFRRTLIPFLLDTSWIDPIISEMHSCLQKDEIPESKP</sequence>
<feature type="domain" description="PD-(D/E)XK endonuclease-like" evidence="1">
    <location>
        <begin position="38"/>
        <end position="152"/>
    </location>
</feature>
<dbReference type="AlphaFoldDB" id="A0A382R779"/>
<accession>A0A382R779</accession>
<proteinExistence type="predicted"/>
<dbReference type="Gene3D" id="3.90.320.10">
    <property type="match status" value="1"/>
</dbReference>